<dbReference type="InterPro" id="IPR035914">
    <property type="entry name" value="Sperma_CUB_dom_sf"/>
</dbReference>
<evidence type="ECO:0000256" key="2">
    <source>
        <dbReference type="ARBA" id="ARBA00023157"/>
    </source>
</evidence>
<evidence type="ECO:0000313" key="5">
    <source>
        <dbReference type="EMBL" id="KAK8737434.1"/>
    </source>
</evidence>
<protein>
    <recommendedName>
        <fullName evidence="4">CUB domain-containing protein</fullName>
    </recommendedName>
</protein>
<gene>
    <name evidence="5" type="ORF">OTU49_004481</name>
</gene>
<feature type="non-terminal residue" evidence="5">
    <location>
        <position position="124"/>
    </location>
</feature>
<sequence>QRPPTMTSSDNLVTIHFHSDHNLNLDGFSLTYHGLNTSRTCGGHYHSQVGMITSPNYPLNYPNHRTCEWTISVPRRQQIRLTFEEVEMEMADDCSYDALEIRNGQYSTSPLLKKVCSRNQTVPE</sequence>
<dbReference type="Proteomes" id="UP001445076">
    <property type="component" value="Unassembled WGS sequence"/>
</dbReference>
<evidence type="ECO:0000259" key="4">
    <source>
        <dbReference type="PROSITE" id="PS01180"/>
    </source>
</evidence>
<keyword evidence="1" id="KW-0677">Repeat</keyword>
<name>A0AAW0XCM3_CHEQU</name>
<reference evidence="5 6" key="1">
    <citation type="journal article" date="2024" name="BMC Genomics">
        <title>Genome assembly of redclaw crayfish (Cherax quadricarinatus) provides insights into its immune adaptation and hypoxia tolerance.</title>
        <authorList>
            <person name="Liu Z."/>
            <person name="Zheng J."/>
            <person name="Li H."/>
            <person name="Fang K."/>
            <person name="Wang S."/>
            <person name="He J."/>
            <person name="Zhou D."/>
            <person name="Weng S."/>
            <person name="Chi M."/>
            <person name="Gu Z."/>
            <person name="He J."/>
            <person name="Li F."/>
            <person name="Wang M."/>
        </authorList>
    </citation>
    <scope>NUCLEOTIDE SEQUENCE [LARGE SCALE GENOMIC DNA]</scope>
    <source>
        <strain evidence="5">ZL_2023a</strain>
    </source>
</reference>
<feature type="non-terminal residue" evidence="5">
    <location>
        <position position="1"/>
    </location>
</feature>
<organism evidence="5 6">
    <name type="scientific">Cherax quadricarinatus</name>
    <name type="common">Australian red claw crayfish</name>
    <dbReference type="NCBI Taxonomy" id="27406"/>
    <lineage>
        <taxon>Eukaryota</taxon>
        <taxon>Metazoa</taxon>
        <taxon>Ecdysozoa</taxon>
        <taxon>Arthropoda</taxon>
        <taxon>Crustacea</taxon>
        <taxon>Multicrustacea</taxon>
        <taxon>Malacostraca</taxon>
        <taxon>Eumalacostraca</taxon>
        <taxon>Eucarida</taxon>
        <taxon>Decapoda</taxon>
        <taxon>Pleocyemata</taxon>
        <taxon>Astacidea</taxon>
        <taxon>Parastacoidea</taxon>
        <taxon>Parastacidae</taxon>
        <taxon>Cherax</taxon>
    </lineage>
</organism>
<evidence type="ECO:0000256" key="1">
    <source>
        <dbReference type="ARBA" id="ARBA00022737"/>
    </source>
</evidence>
<dbReference type="PROSITE" id="PS01180">
    <property type="entry name" value="CUB"/>
    <property type="match status" value="1"/>
</dbReference>
<dbReference type="AlphaFoldDB" id="A0AAW0XCM3"/>
<comment type="caution">
    <text evidence="5">The sequence shown here is derived from an EMBL/GenBank/DDBJ whole genome shotgun (WGS) entry which is preliminary data.</text>
</comment>
<keyword evidence="6" id="KW-1185">Reference proteome</keyword>
<evidence type="ECO:0000256" key="3">
    <source>
        <dbReference type="PROSITE-ProRule" id="PRU00059"/>
    </source>
</evidence>
<evidence type="ECO:0000313" key="6">
    <source>
        <dbReference type="Proteomes" id="UP001445076"/>
    </source>
</evidence>
<dbReference type="SUPFAM" id="SSF49854">
    <property type="entry name" value="Spermadhesin, CUB domain"/>
    <property type="match status" value="2"/>
</dbReference>
<dbReference type="CDD" id="cd00041">
    <property type="entry name" value="CUB"/>
    <property type="match status" value="1"/>
</dbReference>
<dbReference type="FunFam" id="2.60.120.290:FF:000013">
    <property type="entry name" value="Membrane frizzled-related protein"/>
    <property type="match status" value="1"/>
</dbReference>
<dbReference type="EMBL" id="JARKIK010000042">
    <property type="protein sequence ID" value="KAK8737434.1"/>
    <property type="molecule type" value="Genomic_DNA"/>
</dbReference>
<dbReference type="PANTHER" id="PTHR24251">
    <property type="entry name" value="OVOCHYMASE-RELATED"/>
    <property type="match status" value="1"/>
</dbReference>
<accession>A0AAW0XCM3</accession>
<comment type="caution">
    <text evidence="3">Lacks conserved residue(s) required for the propagation of feature annotation.</text>
</comment>
<keyword evidence="2" id="KW-1015">Disulfide bond</keyword>
<dbReference type="Pfam" id="PF00431">
    <property type="entry name" value="CUB"/>
    <property type="match status" value="1"/>
</dbReference>
<dbReference type="SMART" id="SM00042">
    <property type="entry name" value="CUB"/>
    <property type="match status" value="1"/>
</dbReference>
<feature type="domain" description="CUB" evidence="4">
    <location>
        <begin position="41"/>
        <end position="124"/>
    </location>
</feature>
<dbReference type="Gene3D" id="2.60.120.290">
    <property type="entry name" value="Spermadhesin, CUB domain"/>
    <property type="match status" value="2"/>
</dbReference>
<proteinExistence type="predicted"/>
<dbReference type="InterPro" id="IPR000859">
    <property type="entry name" value="CUB_dom"/>
</dbReference>